<protein>
    <recommendedName>
        <fullName evidence="11">Transport permease protein</fullName>
    </recommendedName>
</protein>
<organism evidence="13 14">
    <name type="scientific">Idiomarina aquatica</name>
    <dbReference type="NCBI Taxonomy" id="1327752"/>
    <lineage>
        <taxon>Bacteria</taxon>
        <taxon>Pseudomonadati</taxon>
        <taxon>Pseudomonadota</taxon>
        <taxon>Gammaproteobacteria</taxon>
        <taxon>Alteromonadales</taxon>
        <taxon>Idiomarinaceae</taxon>
        <taxon>Idiomarina</taxon>
    </lineage>
</organism>
<proteinExistence type="inferred from homology"/>
<accession>A0AA94EH23</accession>
<comment type="subcellular location">
    <subcellularLocation>
        <location evidence="11">Cell inner membrane</location>
        <topology evidence="11">Multi-pass membrane protein</topology>
    </subcellularLocation>
    <subcellularLocation>
        <location evidence="1">Cell membrane</location>
        <topology evidence="1">Multi-pass membrane protein</topology>
    </subcellularLocation>
</comment>
<feature type="transmembrane region" description="Helical" evidence="11">
    <location>
        <begin position="153"/>
        <end position="175"/>
    </location>
</feature>
<keyword evidence="3 11" id="KW-0813">Transport</keyword>
<keyword evidence="6 11" id="KW-0812">Transmembrane</keyword>
<evidence type="ECO:0000256" key="2">
    <source>
        <dbReference type="ARBA" id="ARBA00007783"/>
    </source>
</evidence>
<evidence type="ECO:0000256" key="8">
    <source>
        <dbReference type="ARBA" id="ARBA00022989"/>
    </source>
</evidence>
<keyword evidence="9" id="KW-0625">Polysaccharide transport</keyword>
<sequence length="266" mass="30550">MSIPHAKQRSPYLVTWHVYSALFMREFSARLTQDRFAPVWLFLQPILHVVLLVAVRDMIGRGRLVPGVEFIPWLVIGLLTYFKFQALWNRGMSAINGNKALFCYRQVHPTDTVIVRCTMEGVLHSIVALIMITIFVLLDFNMIPHKPLEAIQVWLGVALLGLGFALCFSVLVTFFPEAGKIVSLVSLPLYLLSGVMIPMQMMPRAIQEYLLYNPMLHAIELIRGSFFSTYHMLRGVELSYVYEWAICTILLGLMLHVRFKMRMVSR</sequence>
<evidence type="ECO:0000256" key="11">
    <source>
        <dbReference type="RuleBase" id="RU361157"/>
    </source>
</evidence>
<keyword evidence="7" id="KW-0972">Capsule biogenesis/degradation</keyword>
<evidence type="ECO:0000256" key="4">
    <source>
        <dbReference type="ARBA" id="ARBA00022475"/>
    </source>
</evidence>
<evidence type="ECO:0000256" key="3">
    <source>
        <dbReference type="ARBA" id="ARBA00022448"/>
    </source>
</evidence>
<dbReference type="PANTHER" id="PTHR30413:SF10">
    <property type="entry name" value="CAPSULE POLYSACCHARIDE EXPORT INNER-MEMBRANE PROTEIN CTRC"/>
    <property type="match status" value="1"/>
</dbReference>
<evidence type="ECO:0000256" key="6">
    <source>
        <dbReference type="ARBA" id="ARBA00022692"/>
    </source>
</evidence>
<evidence type="ECO:0000256" key="9">
    <source>
        <dbReference type="ARBA" id="ARBA00023047"/>
    </source>
</evidence>
<dbReference type="GO" id="GO:0015920">
    <property type="term" value="P:lipopolysaccharide transport"/>
    <property type="evidence" value="ECO:0007669"/>
    <property type="project" value="TreeGrafter"/>
</dbReference>
<dbReference type="InterPro" id="IPR047817">
    <property type="entry name" value="ABC2_TM_bact-type"/>
</dbReference>
<comment type="similarity">
    <text evidence="2 11">Belongs to the ABC-2 integral membrane protein family.</text>
</comment>
<keyword evidence="5" id="KW-0762">Sugar transport</keyword>
<dbReference type="InterPro" id="IPR013525">
    <property type="entry name" value="ABC2_TM"/>
</dbReference>
<evidence type="ECO:0000256" key="7">
    <source>
        <dbReference type="ARBA" id="ARBA00022903"/>
    </source>
</evidence>
<feature type="transmembrane region" description="Helical" evidence="11">
    <location>
        <begin position="239"/>
        <end position="257"/>
    </location>
</feature>
<evidence type="ECO:0000259" key="12">
    <source>
        <dbReference type="PROSITE" id="PS51012"/>
    </source>
</evidence>
<keyword evidence="4 11" id="KW-1003">Cell membrane</keyword>
<dbReference type="AlphaFoldDB" id="A0AA94EH23"/>
<dbReference type="PRINTS" id="PR00164">
    <property type="entry name" value="ABC2TRNSPORT"/>
</dbReference>
<dbReference type="Proteomes" id="UP000286680">
    <property type="component" value="Unassembled WGS sequence"/>
</dbReference>
<evidence type="ECO:0000313" key="14">
    <source>
        <dbReference type="Proteomes" id="UP000286680"/>
    </source>
</evidence>
<evidence type="ECO:0000256" key="5">
    <source>
        <dbReference type="ARBA" id="ARBA00022597"/>
    </source>
</evidence>
<feature type="transmembrane region" description="Helical" evidence="11">
    <location>
        <begin position="37"/>
        <end position="55"/>
    </location>
</feature>
<feature type="transmembrane region" description="Helical" evidence="11">
    <location>
        <begin position="122"/>
        <end position="141"/>
    </location>
</feature>
<evidence type="ECO:0000313" key="13">
    <source>
        <dbReference type="EMBL" id="RUO45204.1"/>
    </source>
</evidence>
<dbReference type="GO" id="GO:0043190">
    <property type="term" value="C:ATP-binding cassette (ABC) transporter complex"/>
    <property type="evidence" value="ECO:0007669"/>
    <property type="project" value="InterPro"/>
</dbReference>
<dbReference type="PROSITE" id="PS51012">
    <property type="entry name" value="ABC_TM2"/>
    <property type="match status" value="1"/>
</dbReference>
<name>A0AA94EH23_9GAMM</name>
<keyword evidence="10 11" id="KW-0472">Membrane</keyword>
<keyword evidence="14" id="KW-1185">Reference proteome</keyword>
<gene>
    <name evidence="13" type="ORF">CWE23_04085</name>
</gene>
<dbReference type="EMBL" id="PIPS01000001">
    <property type="protein sequence ID" value="RUO45204.1"/>
    <property type="molecule type" value="Genomic_DNA"/>
</dbReference>
<dbReference type="PANTHER" id="PTHR30413">
    <property type="entry name" value="INNER MEMBRANE TRANSPORT PERMEASE"/>
    <property type="match status" value="1"/>
</dbReference>
<feature type="transmembrane region" description="Helical" evidence="11">
    <location>
        <begin position="67"/>
        <end position="84"/>
    </location>
</feature>
<dbReference type="GO" id="GO:0140359">
    <property type="term" value="F:ABC-type transporter activity"/>
    <property type="evidence" value="ECO:0007669"/>
    <property type="project" value="InterPro"/>
</dbReference>
<dbReference type="Pfam" id="PF01061">
    <property type="entry name" value="ABC2_membrane"/>
    <property type="match status" value="1"/>
</dbReference>
<dbReference type="InterPro" id="IPR000412">
    <property type="entry name" value="ABC_2_transport"/>
</dbReference>
<comment type="caution">
    <text evidence="13">The sequence shown here is derived from an EMBL/GenBank/DDBJ whole genome shotgun (WGS) entry which is preliminary data.</text>
</comment>
<evidence type="ECO:0000256" key="1">
    <source>
        <dbReference type="ARBA" id="ARBA00004651"/>
    </source>
</evidence>
<keyword evidence="8 11" id="KW-1133">Transmembrane helix</keyword>
<feature type="transmembrane region" description="Helical" evidence="11">
    <location>
        <begin position="181"/>
        <end position="199"/>
    </location>
</feature>
<evidence type="ECO:0000256" key="10">
    <source>
        <dbReference type="ARBA" id="ARBA00023136"/>
    </source>
</evidence>
<reference evidence="14" key="1">
    <citation type="journal article" date="2018" name="Front. Microbiol.">
        <title>Genome-Based Analysis Reveals the Taxonomy and Diversity of the Family Idiomarinaceae.</title>
        <authorList>
            <person name="Liu Y."/>
            <person name="Lai Q."/>
            <person name="Shao Z."/>
        </authorList>
    </citation>
    <scope>NUCLEOTIDE SEQUENCE [LARGE SCALE GENOMIC DNA]</scope>
    <source>
        <strain evidence="14">SN-14</strain>
    </source>
</reference>
<feature type="domain" description="ABC transmembrane type-2" evidence="12">
    <location>
        <begin position="36"/>
        <end position="259"/>
    </location>
</feature>
<dbReference type="RefSeq" id="WP_126819585.1">
    <property type="nucleotide sequence ID" value="NZ_PIPS01000001.1"/>
</dbReference>
<dbReference type="GO" id="GO:0015774">
    <property type="term" value="P:polysaccharide transport"/>
    <property type="evidence" value="ECO:0007669"/>
    <property type="project" value="UniProtKB-KW"/>
</dbReference>